<dbReference type="Gene3D" id="3.60.160.10">
    <property type="entry name" value="Mitochondrial biogenesis AIM24"/>
    <property type="match status" value="1"/>
</dbReference>
<dbReference type="OrthoDB" id="1705416at2759"/>
<comment type="similarity">
    <text evidence="1">Belongs to the AIM24 family.</text>
</comment>
<evidence type="ECO:0000313" key="2">
    <source>
        <dbReference type="EMBL" id="PCH43433.1"/>
    </source>
</evidence>
<sequence>MSQTDAARITGAYEGVQYKIDNRDSNSMLYMRLQPGFEVLGKPGSLVSMDPTVQIKGKMNFSFKKLLTGGELSFSHFWGPGEVVMAPETWGDIAQILLDGRCSWHFGKHAFLACTPGVQMNTKAQSFGKMIFSGHGLFVAEATGVGMLFVTGHGAIITRQLQAGEQWVVNNDHIVAWNCQYNMEKIQAGGIWSTIQTDDGAVCRFTGPGTVYIQSRSPENFIGWIANRLPNN</sequence>
<evidence type="ECO:0000256" key="1">
    <source>
        <dbReference type="RuleBase" id="RU363045"/>
    </source>
</evidence>
<dbReference type="InterPro" id="IPR016031">
    <property type="entry name" value="Trp_RNA-bd_attenuator-like_dom"/>
</dbReference>
<organism evidence="2 3">
    <name type="scientific">Wolfiporia cocos (strain MD-104)</name>
    <name type="common">Brown rot fungus</name>
    <dbReference type="NCBI Taxonomy" id="742152"/>
    <lineage>
        <taxon>Eukaryota</taxon>
        <taxon>Fungi</taxon>
        <taxon>Dikarya</taxon>
        <taxon>Basidiomycota</taxon>
        <taxon>Agaricomycotina</taxon>
        <taxon>Agaricomycetes</taxon>
        <taxon>Polyporales</taxon>
        <taxon>Phaeolaceae</taxon>
        <taxon>Wolfiporia</taxon>
    </lineage>
</organism>
<dbReference type="SUPFAM" id="SSF51219">
    <property type="entry name" value="TRAP-like"/>
    <property type="match status" value="1"/>
</dbReference>
<keyword evidence="3" id="KW-1185">Reference proteome</keyword>
<dbReference type="InterPro" id="IPR036983">
    <property type="entry name" value="AIM24_sf"/>
</dbReference>
<accession>A0A2H3JTZ9</accession>
<evidence type="ECO:0000313" key="3">
    <source>
        <dbReference type="Proteomes" id="UP000218811"/>
    </source>
</evidence>
<keyword evidence="1" id="KW-0496">Mitochondrion</keyword>
<reference evidence="2 3" key="1">
    <citation type="journal article" date="2012" name="Science">
        <title>The Paleozoic origin of enzymatic lignin decomposition reconstructed from 31 fungal genomes.</title>
        <authorList>
            <person name="Floudas D."/>
            <person name="Binder M."/>
            <person name="Riley R."/>
            <person name="Barry K."/>
            <person name="Blanchette R.A."/>
            <person name="Henrissat B."/>
            <person name="Martinez A.T."/>
            <person name="Otillar R."/>
            <person name="Spatafora J.W."/>
            <person name="Yadav J.S."/>
            <person name="Aerts A."/>
            <person name="Benoit I."/>
            <person name="Boyd A."/>
            <person name="Carlson A."/>
            <person name="Copeland A."/>
            <person name="Coutinho P.M."/>
            <person name="de Vries R.P."/>
            <person name="Ferreira P."/>
            <person name="Findley K."/>
            <person name="Foster B."/>
            <person name="Gaskell J."/>
            <person name="Glotzer D."/>
            <person name="Gorecki P."/>
            <person name="Heitman J."/>
            <person name="Hesse C."/>
            <person name="Hori C."/>
            <person name="Igarashi K."/>
            <person name="Jurgens J.A."/>
            <person name="Kallen N."/>
            <person name="Kersten P."/>
            <person name="Kohler A."/>
            <person name="Kuees U."/>
            <person name="Kumar T.K.A."/>
            <person name="Kuo A."/>
            <person name="LaButti K."/>
            <person name="Larrondo L.F."/>
            <person name="Lindquist E."/>
            <person name="Ling A."/>
            <person name="Lombard V."/>
            <person name="Lucas S."/>
            <person name="Lundell T."/>
            <person name="Martin R."/>
            <person name="McLaughlin D.J."/>
            <person name="Morgenstern I."/>
            <person name="Morin E."/>
            <person name="Murat C."/>
            <person name="Nagy L.G."/>
            <person name="Nolan M."/>
            <person name="Ohm R.A."/>
            <person name="Patyshakuliyeva A."/>
            <person name="Rokas A."/>
            <person name="Ruiz-Duenas F.J."/>
            <person name="Sabat G."/>
            <person name="Salamov A."/>
            <person name="Samejima M."/>
            <person name="Schmutz J."/>
            <person name="Slot J.C."/>
            <person name="St John F."/>
            <person name="Stenlid J."/>
            <person name="Sun H."/>
            <person name="Sun S."/>
            <person name="Syed K."/>
            <person name="Tsang A."/>
            <person name="Wiebenga A."/>
            <person name="Young D."/>
            <person name="Pisabarro A."/>
            <person name="Eastwood D.C."/>
            <person name="Martin F."/>
            <person name="Cullen D."/>
            <person name="Grigoriev I.V."/>
            <person name="Hibbett D.S."/>
        </authorList>
    </citation>
    <scope>NUCLEOTIDE SEQUENCE [LARGE SCALE GENOMIC DNA]</scope>
    <source>
        <strain evidence="2 3">MD-104</strain>
    </source>
</reference>
<protein>
    <recommendedName>
        <fullName evidence="1">Altered inheritance of mitochondria protein 24, mitochondrial</fullName>
    </recommendedName>
</protein>
<proteinExistence type="inferred from homology"/>
<dbReference type="PANTHER" id="PTHR43657:SF1">
    <property type="entry name" value="ALTERED INHERITANCE OF MITOCHONDRIA PROTEIN 24, MITOCHONDRIAL"/>
    <property type="match status" value="1"/>
</dbReference>
<dbReference type="InterPro" id="IPR002838">
    <property type="entry name" value="AIM24"/>
</dbReference>
<dbReference type="AlphaFoldDB" id="A0A2H3JTZ9"/>
<name>A0A2H3JTZ9_WOLCO</name>
<dbReference type="Proteomes" id="UP000218811">
    <property type="component" value="Unassembled WGS sequence"/>
</dbReference>
<dbReference type="PANTHER" id="PTHR43657">
    <property type="entry name" value="TRYPTOPHAN RNA-BINDING ATTENUATOR PROTEIN-LIKE PROTEIN"/>
    <property type="match status" value="1"/>
</dbReference>
<gene>
    <name evidence="2" type="ORF">WOLCODRAFT_138339</name>
</gene>
<dbReference type="GO" id="GO:0005739">
    <property type="term" value="C:mitochondrion"/>
    <property type="evidence" value="ECO:0007669"/>
    <property type="project" value="UniProtKB-SubCell"/>
</dbReference>
<dbReference type="Pfam" id="PF01987">
    <property type="entry name" value="AIM24"/>
    <property type="match status" value="1"/>
</dbReference>
<dbReference type="OMA" id="RVDTGCI"/>
<dbReference type="NCBIfam" id="TIGR00266">
    <property type="entry name" value="TIGR00266 family protein"/>
    <property type="match status" value="1"/>
</dbReference>
<dbReference type="STRING" id="742152.A0A2H3JTZ9"/>
<dbReference type="EMBL" id="KB468146">
    <property type="protein sequence ID" value="PCH43433.1"/>
    <property type="molecule type" value="Genomic_DNA"/>
</dbReference>
<comment type="subcellular location">
    <subcellularLocation>
        <location evidence="1">Mitochondrion</location>
    </subcellularLocation>
</comment>